<reference evidence="3" key="1">
    <citation type="submission" date="2019-06" db="EMBL/GenBank/DDBJ databases">
        <authorList>
            <person name="Murdoch R.W."/>
            <person name="Fathepure B."/>
        </authorList>
    </citation>
    <scope>NUCLEOTIDE SEQUENCE</scope>
</reference>
<dbReference type="EMBL" id="MN079078">
    <property type="protein sequence ID" value="QEA04030.1"/>
    <property type="molecule type" value="Genomic_DNA"/>
</dbReference>
<sequence>MAARESFLPDFCARTSVLTVVMTAELLAFVLVLVQPDGGWQSLGLISLLVQWIALGSSALLCYLRPRLARLSGPQAAIASYMLVLAVTAAVAEGAWWLAAPVTAGHPLFLARVLAVAAIVAAVVLRYLYVQHEWRRRMRAAAEARNEALQARIRPHFLFNSLNTIASMIPVAPSRAERLVEDLADLFRASLAGGDRLVPLADELTLAQGYLRMERERLGERLSVAWDVDALPRHALIPPLTLQPLFENAVYYGIEPRRNGGTLTVSGRRDADMLEIALINPAPERPGRSTGFGMAQENVRERLALAFGHEGRLEANGHDGVYHVTVRFPYWRGVADEDTHR</sequence>
<dbReference type="InterPro" id="IPR036890">
    <property type="entry name" value="HATPase_C_sf"/>
</dbReference>
<dbReference type="GO" id="GO:0016020">
    <property type="term" value="C:membrane"/>
    <property type="evidence" value="ECO:0007669"/>
    <property type="project" value="InterPro"/>
</dbReference>
<feature type="transmembrane region" description="Helical" evidence="1">
    <location>
        <begin position="12"/>
        <end position="34"/>
    </location>
</feature>
<dbReference type="GO" id="GO:0000155">
    <property type="term" value="F:phosphorelay sensor kinase activity"/>
    <property type="evidence" value="ECO:0007669"/>
    <property type="project" value="InterPro"/>
</dbReference>
<name>A0A5B8R606_9ZZZZ</name>
<keyword evidence="1" id="KW-1133">Transmembrane helix</keyword>
<keyword evidence="1" id="KW-0472">Membrane</keyword>
<dbReference type="InterPro" id="IPR010559">
    <property type="entry name" value="Sig_transdc_His_kin_internal"/>
</dbReference>
<dbReference type="Gene3D" id="3.30.565.10">
    <property type="entry name" value="Histidine kinase-like ATPase, C-terminal domain"/>
    <property type="match status" value="1"/>
</dbReference>
<dbReference type="PANTHER" id="PTHR34220">
    <property type="entry name" value="SENSOR HISTIDINE KINASE YPDA"/>
    <property type="match status" value="1"/>
</dbReference>
<protein>
    <recommendedName>
        <fullName evidence="2">Signal transduction histidine kinase internal region domain-containing protein</fullName>
    </recommendedName>
</protein>
<dbReference type="Pfam" id="PF06580">
    <property type="entry name" value="His_kinase"/>
    <property type="match status" value="1"/>
</dbReference>
<accession>A0A5B8R606</accession>
<evidence type="ECO:0000259" key="2">
    <source>
        <dbReference type="Pfam" id="PF06580"/>
    </source>
</evidence>
<evidence type="ECO:0000256" key="1">
    <source>
        <dbReference type="SAM" id="Phobius"/>
    </source>
</evidence>
<gene>
    <name evidence="3" type="ORF">KBTEX_00331</name>
</gene>
<feature type="transmembrane region" description="Helical" evidence="1">
    <location>
        <begin position="40"/>
        <end position="64"/>
    </location>
</feature>
<dbReference type="InterPro" id="IPR050640">
    <property type="entry name" value="Bact_2-comp_sensor_kinase"/>
</dbReference>
<dbReference type="PANTHER" id="PTHR34220:SF7">
    <property type="entry name" value="SENSOR HISTIDINE KINASE YPDA"/>
    <property type="match status" value="1"/>
</dbReference>
<evidence type="ECO:0000313" key="3">
    <source>
        <dbReference type="EMBL" id="QEA04030.1"/>
    </source>
</evidence>
<feature type="transmembrane region" description="Helical" evidence="1">
    <location>
        <begin position="109"/>
        <end position="129"/>
    </location>
</feature>
<keyword evidence="1" id="KW-0812">Transmembrane</keyword>
<proteinExistence type="predicted"/>
<organism evidence="3">
    <name type="scientific">uncultured organism</name>
    <dbReference type="NCBI Taxonomy" id="155900"/>
    <lineage>
        <taxon>unclassified sequences</taxon>
        <taxon>environmental samples</taxon>
    </lineage>
</organism>
<feature type="transmembrane region" description="Helical" evidence="1">
    <location>
        <begin position="76"/>
        <end position="97"/>
    </location>
</feature>
<feature type="domain" description="Signal transduction histidine kinase internal region" evidence="2">
    <location>
        <begin position="145"/>
        <end position="222"/>
    </location>
</feature>
<dbReference type="SUPFAM" id="SSF55874">
    <property type="entry name" value="ATPase domain of HSP90 chaperone/DNA topoisomerase II/histidine kinase"/>
    <property type="match status" value="1"/>
</dbReference>
<dbReference type="AlphaFoldDB" id="A0A5B8R606"/>